<keyword evidence="2" id="KW-0131">Cell cycle</keyword>
<feature type="region of interest" description="Disordered" evidence="3">
    <location>
        <begin position="1"/>
        <end position="60"/>
    </location>
</feature>
<evidence type="ECO:0000256" key="3">
    <source>
        <dbReference type="SAM" id="MobiDB-lite"/>
    </source>
</evidence>
<evidence type="ECO:0000256" key="2">
    <source>
        <dbReference type="ARBA" id="ARBA00023306"/>
    </source>
</evidence>
<dbReference type="PANTHER" id="PTHR33142">
    <property type="entry name" value="CYCLIN-DEPENDENT PROTEIN KINASE INHIBITOR SMR13"/>
    <property type="match status" value="1"/>
</dbReference>
<sequence>MDSPGKSLKGKSPINNKQEKEEDQAMDSPGKLLTVKNPVQAPINKTPEKEDGFPTPEGEPFSLQLLVKQNQENQAMDSQGKLFPEKFPVQALEKEDGWTWRIDPHEREGEEEDGFTTPQGVQFRIPPHVDCPPAPPRGGIQQKAIEKRRKRSSPRRLTSVNVQDLNTFFSRTHT</sequence>
<proteinExistence type="predicted"/>
<accession>A0A3P6A462</accession>
<dbReference type="InterPro" id="IPR040389">
    <property type="entry name" value="SMR"/>
</dbReference>
<dbReference type="EMBL" id="LR031573">
    <property type="protein sequence ID" value="VDC88246.1"/>
    <property type="molecule type" value="Genomic_DNA"/>
</dbReference>
<reference evidence="4" key="1">
    <citation type="submission" date="2018-11" db="EMBL/GenBank/DDBJ databases">
        <authorList>
            <consortium name="Genoscope - CEA"/>
            <person name="William W."/>
        </authorList>
    </citation>
    <scope>NUCLEOTIDE SEQUENCE</scope>
</reference>
<feature type="region of interest" description="Disordered" evidence="3">
    <location>
        <begin position="106"/>
        <end position="159"/>
    </location>
</feature>
<dbReference type="AlphaFoldDB" id="A0A3P6A462"/>
<dbReference type="GO" id="GO:0004860">
    <property type="term" value="F:protein kinase inhibitor activity"/>
    <property type="evidence" value="ECO:0007669"/>
    <property type="project" value="UniProtKB-KW"/>
</dbReference>
<keyword evidence="1" id="KW-0649">Protein kinase inhibitor</keyword>
<dbReference type="PANTHER" id="PTHR33142:SF104">
    <property type="entry name" value="(RAPE) HYPOTHETICAL PROTEIN"/>
    <property type="match status" value="1"/>
</dbReference>
<name>A0A3P6A462_BRACM</name>
<dbReference type="GO" id="GO:0032875">
    <property type="term" value="P:regulation of DNA endoreduplication"/>
    <property type="evidence" value="ECO:0007669"/>
    <property type="project" value="InterPro"/>
</dbReference>
<evidence type="ECO:0000313" key="4">
    <source>
        <dbReference type="EMBL" id="VDC88246.1"/>
    </source>
</evidence>
<gene>
    <name evidence="4" type="ORF">BRAA02T06725Z</name>
</gene>
<protein>
    <submittedName>
        <fullName evidence="4">Uncharacterized protein</fullName>
    </submittedName>
</protein>
<evidence type="ECO:0000256" key="1">
    <source>
        <dbReference type="ARBA" id="ARBA00023013"/>
    </source>
</evidence>
<organism evidence="4">
    <name type="scientific">Brassica campestris</name>
    <name type="common">Field mustard</name>
    <dbReference type="NCBI Taxonomy" id="3711"/>
    <lineage>
        <taxon>Eukaryota</taxon>
        <taxon>Viridiplantae</taxon>
        <taxon>Streptophyta</taxon>
        <taxon>Embryophyta</taxon>
        <taxon>Tracheophyta</taxon>
        <taxon>Spermatophyta</taxon>
        <taxon>Magnoliopsida</taxon>
        <taxon>eudicotyledons</taxon>
        <taxon>Gunneridae</taxon>
        <taxon>Pentapetalae</taxon>
        <taxon>rosids</taxon>
        <taxon>malvids</taxon>
        <taxon>Brassicales</taxon>
        <taxon>Brassicaceae</taxon>
        <taxon>Brassiceae</taxon>
        <taxon>Brassica</taxon>
    </lineage>
</organism>